<organism evidence="4 5">
    <name type="scientific">Pelistega europaea</name>
    <dbReference type="NCBI Taxonomy" id="106147"/>
    <lineage>
        <taxon>Bacteria</taxon>
        <taxon>Pseudomonadati</taxon>
        <taxon>Pseudomonadota</taxon>
        <taxon>Betaproteobacteria</taxon>
        <taxon>Burkholderiales</taxon>
        <taxon>Alcaligenaceae</taxon>
        <taxon>Pelistega</taxon>
    </lineage>
</organism>
<dbReference type="PANTHER" id="PTHR33643">
    <property type="entry name" value="UREASE ACCESSORY PROTEIN D"/>
    <property type="match status" value="1"/>
</dbReference>
<protein>
    <recommendedName>
        <fullName evidence="3">Urease accessory protein UreD</fullName>
    </recommendedName>
</protein>
<dbReference type="AlphaFoldDB" id="A0A7Y4P727"/>
<dbReference type="GO" id="GO:0016151">
    <property type="term" value="F:nickel cation binding"/>
    <property type="evidence" value="ECO:0007669"/>
    <property type="project" value="UniProtKB-UniRule"/>
</dbReference>
<keyword evidence="3" id="KW-0963">Cytoplasm</keyword>
<dbReference type="GO" id="GO:0005737">
    <property type="term" value="C:cytoplasm"/>
    <property type="evidence" value="ECO:0007669"/>
    <property type="project" value="UniProtKB-SubCell"/>
</dbReference>
<comment type="similarity">
    <text evidence="1 3">Belongs to the UreD family.</text>
</comment>
<proteinExistence type="inferred from homology"/>
<evidence type="ECO:0000256" key="2">
    <source>
        <dbReference type="ARBA" id="ARBA00023186"/>
    </source>
</evidence>
<comment type="subunit">
    <text evidence="3">UreD, UreF and UreG form a complex that acts as a GTP-hydrolysis-dependent molecular chaperone, activating the urease apoprotein by helping to assemble the nickel containing metallocenter of UreC. The UreE protein probably delivers the nickel.</text>
</comment>
<comment type="caution">
    <text evidence="4">The sequence shown here is derived from an EMBL/GenBank/DDBJ whole genome shotgun (WGS) entry which is preliminary data.</text>
</comment>
<dbReference type="EMBL" id="JABGBO010000013">
    <property type="protein sequence ID" value="NOL50504.1"/>
    <property type="molecule type" value="Genomic_DNA"/>
</dbReference>
<dbReference type="Pfam" id="PF01774">
    <property type="entry name" value="UreD"/>
    <property type="match status" value="1"/>
</dbReference>
<name>A0A7Y4P727_9BURK</name>
<gene>
    <name evidence="3" type="primary">ureD</name>
    <name evidence="4" type="ORF">HKX40_10230</name>
</gene>
<dbReference type="HAMAP" id="MF_01384">
    <property type="entry name" value="UreD"/>
    <property type="match status" value="1"/>
</dbReference>
<dbReference type="PROSITE" id="PS51257">
    <property type="entry name" value="PROKAR_LIPOPROTEIN"/>
    <property type="match status" value="1"/>
</dbReference>
<keyword evidence="5" id="KW-1185">Reference proteome</keyword>
<evidence type="ECO:0000256" key="3">
    <source>
        <dbReference type="HAMAP-Rule" id="MF_01384"/>
    </source>
</evidence>
<keyword evidence="3" id="KW-0996">Nickel insertion</keyword>
<keyword evidence="2 3" id="KW-0143">Chaperone</keyword>
<dbReference type="RefSeq" id="WP_171589489.1">
    <property type="nucleotide sequence ID" value="NZ_JABGBO010000013.1"/>
</dbReference>
<evidence type="ECO:0000313" key="5">
    <source>
        <dbReference type="Proteomes" id="UP000541421"/>
    </source>
</evidence>
<comment type="function">
    <text evidence="3">Required for maturation of urease via the functional incorporation of the urease nickel metallocenter.</text>
</comment>
<comment type="subcellular location">
    <subcellularLocation>
        <location evidence="3">Cytoplasm</location>
    </subcellularLocation>
</comment>
<evidence type="ECO:0000256" key="1">
    <source>
        <dbReference type="ARBA" id="ARBA00007177"/>
    </source>
</evidence>
<dbReference type="PANTHER" id="PTHR33643:SF1">
    <property type="entry name" value="UREASE ACCESSORY PROTEIN D"/>
    <property type="match status" value="1"/>
</dbReference>
<sequence>MQSRLILSTQYTSSGCTQLKDCFVSPPFKLMTLPGQGKRLEAIQMSSSPGLLAGDHLTMELHLAAQTDLHLTTQAFTRVQSMHEGQFAEQHNRFYLQKNSCLCYLPHPLVLHKDSALKQTTYVEMEEGSRFIYGETVAIGRVLNGEVFAFRQFSSYLRIMHQSIPLLSDRIQWIPERSSLNALSQMENFSHQGTFVYMDLAATPSSLKDKVEQLQARFAEEESCVLGVSLLDKGGFLVRAVAYRADTIEKIFQQLGVELYQ</sequence>
<evidence type="ECO:0000313" key="4">
    <source>
        <dbReference type="EMBL" id="NOL50504.1"/>
    </source>
</evidence>
<reference evidence="4 5" key="1">
    <citation type="submission" date="2020-05" db="EMBL/GenBank/DDBJ databases">
        <authorList>
            <person name="Niu N."/>
        </authorList>
    </citation>
    <scope>NUCLEOTIDE SEQUENCE [LARGE SCALE GENOMIC DNA]</scope>
    <source>
        <strain evidence="4 5">LMG10982</strain>
    </source>
</reference>
<dbReference type="InterPro" id="IPR002669">
    <property type="entry name" value="UreD"/>
</dbReference>
<dbReference type="Proteomes" id="UP000541421">
    <property type="component" value="Unassembled WGS sequence"/>
</dbReference>
<accession>A0A7Y4P727</accession>